<sequence>MQWKKLTLTFFYLLLLTICFYNLHPFFGTQEELFAYKDKIETEKSIYYIEINNRYFYFDIYDKITFVSDYPQPKFIEVIFSKDKIKKEEELNFIKGIYFNTSIREINFPNKEILCYNNIRIEYLKLPEINDFLATLSNIEFLGPGNYFISNQSFFKIDDRGL</sequence>
<name>A0A2K1NXA2_9BACT</name>
<accession>A0A2K1NXA2</accession>
<dbReference type="AlphaFoldDB" id="A0A2K1NXA2"/>
<proteinExistence type="predicted"/>
<gene>
    <name evidence="1" type="ORF">X929_09305</name>
</gene>
<dbReference type="OrthoDB" id="49659at2"/>
<protein>
    <submittedName>
        <fullName evidence="1">Uncharacterized protein</fullName>
    </submittedName>
</protein>
<reference evidence="1 2" key="1">
    <citation type="submission" date="2013-12" db="EMBL/GenBank/DDBJ databases">
        <title>Comparative genomics of Petrotoga isolates.</title>
        <authorList>
            <person name="Nesbo C.L."/>
            <person name="Charchuk R."/>
            <person name="Chow K."/>
        </authorList>
    </citation>
    <scope>NUCLEOTIDE SEQUENCE [LARGE SCALE GENOMIC DNA]</scope>
    <source>
        <strain evidence="1 2">DSM 13574</strain>
    </source>
</reference>
<dbReference type="RefSeq" id="WP_103067696.1">
    <property type="nucleotide sequence ID" value="NZ_AZRL01000022.1"/>
</dbReference>
<dbReference type="Proteomes" id="UP000236434">
    <property type="component" value="Unassembled WGS sequence"/>
</dbReference>
<comment type="caution">
    <text evidence="1">The sequence shown here is derived from an EMBL/GenBank/DDBJ whole genome shotgun (WGS) entry which is preliminary data.</text>
</comment>
<organism evidence="1 2">
    <name type="scientific">Petrotoga olearia DSM 13574</name>
    <dbReference type="NCBI Taxonomy" id="1122955"/>
    <lineage>
        <taxon>Bacteria</taxon>
        <taxon>Thermotogati</taxon>
        <taxon>Thermotogota</taxon>
        <taxon>Thermotogae</taxon>
        <taxon>Petrotogales</taxon>
        <taxon>Petrotogaceae</taxon>
        <taxon>Petrotoga</taxon>
    </lineage>
</organism>
<evidence type="ECO:0000313" key="1">
    <source>
        <dbReference type="EMBL" id="PNR95165.1"/>
    </source>
</evidence>
<evidence type="ECO:0000313" key="2">
    <source>
        <dbReference type="Proteomes" id="UP000236434"/>
    </source>
</evidence>
<dbReference type="EMBL" id="AZRL01000022">
    <property type="protein sequence ID" value="PNR95165.1"/>
    <property type="molecule type" value="Genomic_DNA"/>
</dbReference>